<evidence type="ECO:0000256" key="8">
    <source>
        <dbReference type="SAM" id="Coils"/>
    </source>
</evidence>
<feature type="compositionally biased region" description="Basic and acidic residues" evidence="9">
    <location>
        <begin position="485"/>
        <end position="500"/>
    </location>
</feature>
<feature type="compositionally biased region" description="Polar residues" evidence="9">
    <location>
        <begin position="185"/>
        <end position="235"/>
    </location>
</feature>
<feature type="region of interest" description="Disordered" evidence="9">
    <location>
        <begin position="88"/>
        <end position="118"/>
    </location>
</feature>
<dbReference type="RefSeq" id="XP_062792792.1">
    <property type="nucleotide sequence ID" value="XM_062936741.1"/>
</dbReference>
<evidence type="ECO:0000256" key="4">
    <source>
        <dbReference type="ARBA" id="ARBA00023163"/>
    </source>
</evidence>
<sequence length="1092" mass="120739">MAPGRMVTSSRRAGRVTNKTKLLIYKGTDKVDLGAAETIVWESNDPSASGSGHSEQTKHQHVGAIGVESGELLEHHLQAALSSASLLHSTGTSTKPSSPNDKASASATSLKPTSSLNYHIPTPDATGLVRDDQFAPLYQATKYVEPVNYIRFSDTVEESSGGWGGLGYCMDDKDYKWLNEFNSKAEGSSGTTANGHGSTSVNGHTNGETKNIGNGNPQTPLKENHVTNNQSQAPTSAGRGMRAKGKEKEKEKNDNVPTPLFISEDTFEYIMGVLEKYAEDSVPMLHTNISLLPPFSSVEPMFSSPIPASFLPSNEIPRDLPELKVLARMARNIYPHWKTRREEREGKSIMPALNYDETNDNDPYVCFRRRDIRATRKTRRTDNHSIEQFQKLQSELRSAHNLASMVVKREHQKKELFKSDKEVWEAKWKLFEIKRRWPSLGMTREEEEFITGRPMTGVVPVTIPSMPLQPTSSANISIFRKKQHHEKDRDERDKRDRAIEVSRNATDRIPVGLAGKSNAPEAIKERMAALQQKLDEIMARKKESDASWDDCTDNSYQPLPPPASVHTFRPRTSLDPHYARTLNRGRSDSDEEDDEATPIYPSSFRLRRGRGGVLRLDRRTALYSHRKTGPPTSSEEYPDWLFPDTAPPSSKSRRPKSIDEIEENDIESPNKRRRLNEAWRYDVSRGGALGVGMGMEEDIDRVVVDDLDSKYIRNRISLLRDDDWEKLKPDISVLDQALTSLNAPTELPPTPVFVRPQIVPPNPQIIAAHLQQQQLLQQQQQMEQFQRYQLLAQQQALVAQQQQVAMAQAAAQGQGQGQAPTQGVPTQQRAPSADGSSVASPVVNGQSQQPLPRPQNVKRPSNSGQMPPPQQRPSVSPTNSIHPNPQQMNGSPQLVNGVVNGKGFNNSPVVNGNGNISLPNGATMDPAMQQRLLAARAMAAAQQLPLQLNLENMTPEQLSELTRSAQSSGFGENLQGFIDHKNKQALLRMARMAQQQQQQQVQAQQQQQQQQQQQAQQQQQQQSQVAAQAPVQNGQNAVPNGNNGNSSPALPSGGLNLKLPPHAAARLGASGNTNGNGNGQQNTQASPAPQRA</sequence>
<feature type="compositionally biased region" description="Polar residues" evidence="9">
    <location>
        <begin position="834"/>
        <end position="850"/>
    </location>
</feature>
<feature type="compositionally biased region" description="Low complexity" evidence="9">
    <location>
        <begin position="1068"/>
        <end position="1086"/>
    </location>
</feature>
<evidence type="ECO:0000256" key="5">
    <source>
        <dbReference type="ARBA" id="ARBA00023242"/>
    </source>
</evidence>
<evidence type="ECO:0000259" key="10">
    <source>
        <dbReference type="Pfam" id="PF10513"/>
    </source>
</evidence>
<keyword evidence="5 7" id="KW-0539">Nucleus</keyword>
<feature type="coiled-coil region" evidence="8">
    <location>
        <begin position="989"/>
        <end position="1023"/>
    </location>
</feature>
<keyword evidence="3 7" id="KW-0805">Transcription regulation</keyword>
<feature type="compositionally biased region" description="Polar residues" evidence="9">
    <location>
        <begin position="1033"/>
        <end position="1049"/>
    </location>
</feature>
<feature type="compositionally biased region" description="Polar residues" evidence="9">
    <location>
        <begin position="95"/>
        <end position="117"/>
    </location>
</feature>
<evidence type="ECO:0000313" key="12">
    <source>
        <dbReference type="Proteomes" id="UP001329825"/>
    </source>
</evidence>
<keyword evidence="12" id="KW-1185">Reference proteome</keyword>
<evidence type="ECO:0000256" key="3">
    <source>
        <dbReference type="ARBA" id="ARBA00023015"/>
    </source>
</evidence>
<feature type="compositionally biased region" description="Polar residues" evidence="9">
    <location>
        <begin position="872"/>
        <end position="894"/>
    </location>
</feature>
<dbReference type="PANTHER" id="PTHR14898">
    <property type="entry name" value="ENHANCER OF POLYCOMB"/>
    <property type="match status" value="1"/>
</dbReference>
<gene>
    <name evidence="11" type="ORF">IL334_005027</name>
</gene>
<comment type="function">
    <text evidence="6">Component of the NuA4 histone acetyltransferase complex which is involved in transcriptional activation of selected genes principally by acetylation of nucleosomal histone H4 and H2A. The NuA4 complex is also involved in DNA repair. Involved in gene silencing by neighboring heterochromatin, blockage of the silencing spreading along the chromosome, and required for cell cycle progression through G2/M.</text>
</comment>
<dbReference type="Pfam" id="PF10513">
    <property type="entry name" value="EPL1"/>
    <property type="match status" value="1"/>
</dbReference>
<comment type="subcellular location">
    <subcellularLocation>
        <location evidence="1 7">Nucleus</location>
    </subcellularLocation>
</comment>
<dbReference type="InterPro" id="IPR019542">
    <property type="entry name" value="Enhancer_polycomb-like_N"/>
</dbReference>
<keyword evidence="8" id="KW-0175">Coiled coil</keyword>
<dbReference type="Proteomes" id="UP001329825">
    <property type="component" value="Chromosome 6"/>
</dbReference>
<feature type="region of interest" description="Disordered" evidence="9">
    <location>
        <begin position="544"/>
        <end position="604"/>
    </location>
</feature>
<evidence type="ECO:0000256" key="9">
    <source>
        <dbReference type="SAM" id="MobiDB-lite"/>
    </source>
</evidence>
<name>A0ABZ1D5Y1_9TREE</name>
<evidence type="ECO:0000256" key="6">
    <source>
        <dbReference type="ARBA" id="ARBA00025513"/>
    </source>
</evidence>
<evidence type="ECO:0000313" key="11">
    <source>
        <dbReference type="EMBL" id="WRT68052.1"/>
    </source>
</evidence>
<keyword evidence="4 7" id="KW-0804">Transcription</keyword>
<organism evidence="11 12">
    <name type="scientific">Kwoniella shivajii</name>
    <dbReference type="NCBI Taxonomy" id="564305"/>
    <lineage>
        <taxon>Eukaryota</taxon>
        <taxon>Fungi</taxon>
        <taxon>Dikarya</taxon>
        <taxon>Basidiomycota</taxon>
        <taxon>Agaricomycotina</taxon>
        <taxon>Tremellomycetes</taxon>
        <taxon>Tremellales</taxon>
        <taxon>Cryptococcaceae</taxon>
        <taxon>Kwoniella</taxon>
    </lineage>
</organism>
<feature type="region of interest" description="Disordered" evidence="9">
    <location>
        <begin position="622"/>
        <end position="669"/>
    </location>
</feature>
<comment type="similarity">
    <text evidence="2 7">Belongs to the enhancer of polycomb family.</text>
</comment>
<accession>A0ABZ1D5Y1</accession>
<dbReference type="InterPro" id="IPR024943">
    <property type="entry name" value="Enhancer_polycomb"/>
</dbReference>
<feature type="region of interest" description="Disordered" evidence="9">
    <location>
        <begin position="1025"/>
        <end position="1092"/>
    </location>
</feature>
<feature type="region of interest" description="Disordered" evidence="9">
    <location>
        <begin position="185"/>
        <end position="259"/>
    </location>
</feature>
<dbReference type="GeneID" id="87957158"/>
<reference evidence="11 12" key="1">
    <citation type="submission" date="2024-01" db="EMBL/GenBank/DDBJ databases">
        <title>Comparative genomics of Cryptococcus and Kwoniella reveals pathogenesis evolution and contrasting modes of karyotype evolution via chromosome fusion or intercentromeric recombination.</title>
        <authorList>
            <person name="Coelho M.A."/>
            <person name="David-Palma M."/>
            <person name="Shea T."/>
            <person name="Bowers K."/>
            <person name="McGinley-Smith S."/>
            <person name="Mohammad A.W."/>
            <person name="Gnirke A."/>
            <person name="Yurkov A.M."/>
            <person name="Nowrousian M."/>
            <person name="Sun S."/>
            <person name="Cuomo C.A."/>
            <person name="Heitman J."/>
        </authorList>
    </citation>
    <scope>NUCLEOTIDE SEQUENCE [LARGE SCALE GENOMIC DNA]</scope>
    <source>
        <strain evidence="11">CBS 11374</strain>
    </source>
</reference>
<evidence type="ECO:0000256" key="7">
    <source>
        <dbReference type="RuleBase" id="RU361124"/>
    </source>
</evidence>
<feature type="compositionally biased region" description="Low complexity" evidence="9">
    <location>
        <begin position="815"/>
        <end position="828"/>
    </location>
</feature>
<evidence type="ECO:0000256" key="1">
    <source>
        <dbReference type="ARBA" id="ARBA00004123"/>
    </source>
</evidence>
<feature type="compositionally biased region" description="Basic and acidic residues" evidence="9">
    <location>
        <begin position="244"/>
        <end position="254"/>
    </location>
</feature>
<feature type="region of interest" description="Disordered" evidence="9">
    <location>
        <begin position="479"/>
        <end position="503"/>
    </location>
</feature>
<feature type="region of interest" description="Disordered" evidence="9">
    <location>
        <begin position="815"/>
        <end position="900"/>
    </location>
</feature>
<feature type="domain" description="Enhancer of polycomb-like N-terminal" evidence="10">
    <location>
        <begin position="14"/>
        <end position="276"/>
    </location>
</feature>
<proteinExistence type="inferred from homology"/>
<evidence type="ECO:0000256" key="2">
    <source>
        <dbReference type="ARBA" id="ARBA00008035"/>
    </source>
</evidence>
<protein>
    <recommendedName>
        <fullName evidence="7">Enhancer of polycomb-like protein</fullName>
    </recommendedName>
</protein>
<dbReference type="EMBL" id="CP141886">
    <property type="protein sequence ID" value="WRT68052.1"/>
    <property type="molecule type" value="Genomic_DNA"/>
</dbReference>